<keyword evidence="2" id="KW-0808">Transferase</keyword>
<reference evidence="2 3" key="1">
    <citation type="submission" date="2020-08" db="EMBL/GenBank/DDBJ databases">
        <title>Sequencing the genomes of 1000 actinobacteria strains.</title>
        <authorList>
            <person name="Klenk H.-P."/>
        </authorList>
    </citation>
    <scope>NUCLEOTIDE SEQUENCE [LARGE SCALE GENOMIC DNA]</scope>
    <source>
        <strain evidence="2 3">DSM 45518</strain>
    </source>
</reference>
<protein>
    <submittedName>
        <fullName evidence="2">Ser/Thr protein kinase RdoA (MazF antagonist)</fullName>
    </submittedName>
</protein>
<dbReference type="GO" id="GO:0016301">
    <property type="term" value="F:kinase activity"/>
    <property type="evidence" value="ECO:0007669"/>
    <property type="project" value="UniProtKB-KW"/>
</dbReference>
<gene>
    <name evidence="2" type="ORF">BKA14_001594</name>
</gene>
<dbReference type="Gene3D" id="3.90.1200.10">
    <property type="match status" value="1"/>
</dbReference>
<dbReference type="EMBL" id="JACHMF010000001">
    <property type="protein sequence ID" value="MBB4691446.1"/>
    <property type="molecule type" value="Genomic_DNA"/>
</dbReference>
<dbReference type="RefSeq" id="WP_221477234.1">
    <property type="nucleotide sequence ID" value="NZ_BOMC01000006.1"/>
</dbReference>
<dbReference type="Proteomes" id="UP000542742">
    <property type="component" value="Unassembled WGS sequence"/>
</dbReference>
<feature type="domain" description="Aminoglycoside phosphotransferase" evidence="1">
    <location>
        <begin position="4"/>
        <end position="110"/>
    </location>
</feature>
<keyword evidence="2" id="KW-0418">Kinase</keyword>
<dbReference type="InterPro" id="IPR002575">
    <property type="entry name" value="Aminoglycoside_PTrfase"/>
</dbReference>
<dbReference type="Pfam" id="PF01636">
    <property type="entry name" value="APH"/>
    <property type="match status" value="2"/>
</dbReference>
<evidence type="ECO:0000313" key="3">
    <source>
        <dbReference type="Proteomes" id="UP000542742"/>
    </source>
</evidence>
<organism evidence="2 3">
    <name type="scientific">Paractinoplanes abujensis</name>
    <dbReference type="NCBI Taxonomy" id="882441"/>
    <lineage>
        <taxon>Bacteria</taxon>
        <taxon>Bacillati</taxon>
        <taxon>Actinomycetota</taxon>
        <taxon>Actinomycetes</taxon>
        <taxon>Micromonosporales</taxon>
        <taxon>Micromonosporaceae</taxon>
        <taxon>Paractinoplanes</taxon>
    </lineage>
</organism>
<evidence type="ECO:0000259" key="1">
    <source>
        <dbReference type="Pfam" id="PF01636"/>
    </source>
</evidence>
<keyword evidence="3" id="KW-1185">Reference proteome</keyword>
<sequence length="247" mass="26811">MEILSGGGINEVVKIGDSVRRPAGPWSANVHALLRHLRAAGFTNAPEVRSTADGYEFLSYLPGDVSNYPLTPAAESVTALTSAAKLLRAYHDATVPFARTAPRDGWQVPARDPVEVICHGDYAPHNCALDGTTVTGVFDFDFAHPGPRLWDIAYAAYRWVPLTTVESDLPATVQAERLRTFCDTYGLDAESRSRLIDTVAARLHALVDVMQTRAAAGDKAFASHLADGHHTIYLTDADYVLAVHRKS</sequence>
<dbReference type="AlphaFoldDB" id="A0A7W7CR71"/>
<dbReference type="InterPro" id="IPR011009">
    <property type="entry name" value="Kinase-like_dom_sf"/>
</dbReference>
<accession>A0A7W7CR71</accession>
<evidence type="ECO:0000313" key="2">
    <source>
        <dbReference type="EMBL" id="MBB4691446.1"/>
    </source>
</evidence>
<name>A0A7W7CR71_9ACTN</name>
<proteinExistence type="predicted"/>
<comment type="caution">
    <text evidence="2">The sequence shown here is derived from an EMBL/GenBank/DDBJ whole genome shotgun (WGS) entry which is preliminary data.</text>
</comment>
<dbReference type="SUPFAM" id="SSF56112">
    <property type="entry name" value="Protein kinase-like (PK-like)"/>
    <property type="match status" value="1"/>
</dbReference>
<feature type="domain" description="Aminoglycoside phosphotransferase" evidence="1">
    <location>
        <begin position="112"/>
        <end position="161"/>
    </location>
</feature>